<gene>
    <name evidence="6" type="ORF">ACFOOT_16165</name>
</gene>
<evidence type="ECO:0000256" key="2">
    <source>
        <dbReference type="ARBA" id="ARBA00022695"/>
    </source>
</evidence>
<dbReference type="Proteomes" id="UP001595683">
    <property type="component" value="Unassembled WGS sequence"/>
</dbReference>
<keyword evidence="3" id="KW-0479">Metal-binding</keyword>
<keyword evidence="5" id="KW-0695">RNA-directed DNA polymerase</keyword>
<accession>A0ABV7V790</accession>
<proteinExistence type="predicted"/>
<keyword evidence="1" id="KW-0808">Transferase</keyword>
<evidence type="ECO:0000313" key="7">
    <source>
        <dbReference type="Proteomes" id="UP001595683"/>
    </source>
</evidence>
<dbReference type="InterPro" id="IPR000123">
    <property type="entry name" value="Reverse_transcriptase_msDNA"/>
</dbReference>
<evidence type="ECO:0000313" key="6">
    <source>
        <dbReference type="EMBL" id="MFC3672953.1"/>
    </source>
</evidence>
<dbReference type="PRINTS" id="PR00866">
    <property type="entry name" value="RNADNAPOLMS"/>
</dbReference>
<evidence type="ECO:0008006" key="8">
    <source>
        <dbReference type="Google" id="ProtNLM"/>
    </source>
</evidence>
<evidence type="ECO:0000256" key="1">
    <source>
        <dbReference type="ARBA" id="ARBA00022679"/>
    </source>
</evidence>
<protein>
    <recommendedName>
        <fullName evidence="8">RNA-directed DNA polymerase</fullName>
    </recommendedName>
</protein>
<evidence type="ECO:0000256" key="5">
    <source>
        <dbReference type="ARBA" id="ARBA00022918"/>
    </source>
</evidence>
<keyword evidence="4" id="KW-0460">Magnesium</keyword>
<keyword evidence="7" id="KW-1185">Reference proteome</keyword>
<reference evidence="7" key="1">
    <citation type="journal article" date="2019" name="Int. J. Syst. Evol. Microbiol.">
        <title>The Global Catalogue of Microorganisms (GCM) 10K type strain sequencing project: providing services to taxonomists for standard genome sequencing and annotation.</title>
        <authorList>
            <consortium name="The Broad Institute Genomics Platform"/>
            <consortium name="The Broad Institute Genome Sequencing Center for Infectious Disease"/>
            <person name="Wu L."/>
            <person name="Ma J."/>
        </authorList>
    </citation>
    <scope>NUCLEOTIDE SEQUENCE [LARGE SCALE GENOMIC DNA]</scope>
    <source>
        <strain evidence="7">KCTC 42224</strain>
    </source>
</reference>
<dbReference type="RefSeq" id="WP_229815734.1">
    <property type="nucleotide sequence ID" value="NZ_BMZP01000041.1"/>
</dbReference>
<name>A0ABV7V790_9SPHN</name>
<dbReference type="EMBL" id="JBHRYE010000028">
    <property type="protein sequence ID" value="MFC3672953.1"/>
    <property type="molecule type" value="Genomic_DNA"/>
</dbReference>
<evidence type="ECO:0000256" key="4">
    <source>
        <dbReference type="ARBA" id="ARBA00022842"/>
    </source>
</evidence>
<keyword evidence="2" id="KW-0548">Nucleotidyltransferase</keyword>
<comment type="caution">
    <text evidence="6">The sequence shown here is derived from an EMBL/GenBank/DDBJ whole genome shotgun (WGS) entry which is preliminary data.</text>
</comment>
<evidence type="ECO:0000256" key="3">
    <source>
        <dbReference type="ARBA" id="ARBA00022723"/>
    </source>
</evidence>
<sequence length="133" mass="15425">MKRPARVFGPVIRAKLPPELVTRADLLSYLGMNLAELKVVKWYTKRMYHTFNINKKSGKARKINAPDRRLKIVQRKIADLLTPLYRRRNPVHGFVADRSVKTNAQSHLGSKFIVNLDLHDFSPRLHIIAWLVC</sequence>
<organism evidence="6 7">
    <name type="scientific">Novosphingobium pokkalii</name>
    <dbReference type="NCBI Taxonomy" id="1770194"/>
    <lineage>
        <taxon>Bacteria</taxon>
        <taxon>Pseudomonadati</taxon>
        <taxon>Pseudomonadota</taxon>
        <taxon>Alphaproteobacteria</taxon>
        <taxon>Sphingomonadales</taxon>
        <taxon>Sphingomonadaceae</taxon>
        <taxon>Novosphingobium</taxon>
    </lineage>
</organism>